<dbReference type="GO" id="GO:0032259">
    <property type="term" value="P:methylation"/>
    <property type="evidence" value="ECO:0007669"/>
    <property type="project" value="UniProtKB-KW"/>
</dbReference>
<dbReference type="InterPro" id="IPR029063">
    <property type="entry name" value="SAM-dependent_MTases_sf"/>
</dbReference>
<dbReference type="KEGG" id="tum:CBW65_15110"/>
<dbReference type="Pfam" id="PF02636">
    <property type="entry name" value="Methyltransf_28"/>
    <property type="match status" value="1"/>
</dbReference>
<dbReference type="PANTHER" id="PTHR12049">
    <property type="entry name" value="PROTEIN ARGININE METHYLTRANSFERASE NDUFAF7, MITOCHONDRIAL"/>
    <property type="match status" value="1"/>
</dbReference>
<evidence type="ECO:0000256" key="2">
    <source>
        <dbReference type="ARBA" id="ARBA00022679"/>
    </source>
</evidence>
<dbReference type="Proteomes" id="UP000195437">
    <property type="component" value="Chromosome"/>
</dbReference>
<dbReference type="RefSeq" id="WP_087457547.1">
    <property type="nucleotide sequence ID" value="NZ_CP021434.1"/>
</dbReference>
<evidence type="ECO:0000313" key="3">
    <source>
        <dbReference type="EMBL" id="ARU62185.1"/>
    </source>
</evidence>
<keyword evidence="2" id="KW-0808">Transferase</keyword>
<evidence type="ECO:0000313" key="4">
    <source>
        <dbReference type="Proteomes" id="UP000195437"/>
    </source>
</evidence>
<keyword evidence="1" id="KW-0489">Methyltransferase</keyword>
<dbReference type="PANTHER" id="PTHR12049:SF7">
    <property type="entry name" value="PROTEIN ARGININE METHYLTRANSFERASE NDUFAF7, MITOCHONDRIAL"/>
    <property type="match status" value="1"/>
</dbReference>
<keyword evidence="4" id="KW-1185">Reference proteome</keyword>
<reference evidence="4" key="1">
    <citation type="submission" date="2017-05" db="EMBL/GenBank/DDBJ databases">
        <authorList>
            <person name="Sung H."/>
        </authorList>
    </citation>
    <scope>NUCLEOTIDE SEQUENCE [LARGE SCALE GENOMIC DNA]</scope>
    <source>
        <strain evidence="4">AR23208</strain>
    </source>
</reference>
<evidence type="ECO:0008006" key="5">
    <source>
        <dbReference type="Google" id="ProtNLM"/>
    </source>
</evidence>
<dbReference type="Gene3D" id="3.40.50.12710">
    <property type="match status" value="1"/>
</dbReference>
<dbReference type="EMBL" id="CP021434">
    <property type="protein sequence ID" value="ARU62185.1"/>
    <property type="molecule type" value="Genomic_DNA"/>
</dbReference>
<sequence length="365" mass="40818">MTELGKWIAEQIRKSGPVPFAQFMEWALYHPELGYYTGERRKFGKEGDFYTSPGVNPVFAEVLADQLAEKAGLLGDEPFVLLEFGAGEGMLARDILNRWQAEHPALYARAEYRIVEISPTLRARQAELTQEHQGKVVWQTREEVTAGGAFAGAVLTNEFVDAFPVHRVVKQADGMAELYVDWDGEHFVTKTGELSTQVIGEYVDAYATAMIRGQVTEAGLAGLDWYREAVGLLRAGWIVTVDYGFDAEMLHHKSRMDGTLRGFYQHTLVDDPFAHIGEMDLTADVNFTALQQIGEQSGLETEFYGSQAKYLLQSGILQRLKDVHSADLINDPDMKRNRAIKQLIMPGGIGDHFKVLVQSRDISVL</sequence>
<gene>
    <name evidence="3" type="ORF">CBW65_15110</name>
</gene>
<dbReference type="OrthoDB" id="9794208at2"/>
<organism evidence="3 4">
    <name type="scientific">Tumebacillus avium</name>
    <dbReference type="NCBI Taxonomy" id="1903704"/>
    <lineage>
        <taxon>Bacteria</taxon>
        <taxon>Bacillati</taxon>
        <taxon>Bacillota</taxon>
        <taxon>Bacilli</taxon>
        <taxon>Bacillales</taxon>
        <taxon>Alicyclobacillaceae</taxon>
        <taxon>Tumebacillus</taxon>
    </lineage>
</organism>
<proteinExistence type="predicted"/>
<protein>
    <recommendedName>
        <fullName evidence="5">SAM-dependent methyltransferase</fullName>
    </recommendedName>
</protein>
<evidence type="ECO:0000256" key="1">
    <source>
        <dbReference type="ARBA" id="ARBA00022603"/>
    </source>
</evidence>
<dbReference type="InterPro" id="IPR038375">
    <property type="entry name" value="NDUFAF7_sf"/>
</dbReference>
<dbReference type="GO" id="GO:0035243">
    <property type="term" value="F:protein-arginine omega-N symmetric methyltransferase activity"/>
    <property type="evidence" value="ECO:0007669"/>
    <property type="project" value="TreeGrafter"/>
</dbReference>
<name>A0A1Y0IRV2_9BACL</name>
<dbReference type="InterPro" id="IPR003788">
    <property type="entry name" value="NDUFAF7"/>
</dbReference>
<accession>A0A1Y0IRV2</accession>
<dbReference type="AlphaFoldDB" id="A0A1Y0IRV2"/>
<dbReference type="SUPFAM" id="SSF53335">
    <property type="entry name" value="S-adenosyl-L-methionine-dependent methyltransferases"/>
    <property type="match status" value="1"/>
</dbReference>